<dbReference type="Proteomes" id="UP001060261">
    <property type="component" value="Chromosome"/>
</dbReference>
<dbReference type="Pfam" id="PF08282">
    <property type="entry name" value="Hydrolase_3"/>
    <property type="match status" value="2"/>
</dbReference>
<dbReference type="RefSeq" id="WP_260560237.1">
    <property type="nucleotide sequence ID" value="NZ_BAABEC010000020.1"/>
</dbReference>
<accession>A0ABY5YGW2</accession>
<dbReference type="PROSITE" id="PS01228">
    <property type="entry name" value="COF_1"/>
    <property type="match status" value="1"/>
</dbReference>
<evidence type="ECO:0000313" key="1">
    <source>
        <dbReference type="EMBL" id="UWX63961.1"/>
    </source>
</evidence>
<keyword evidence="2" id="KW-1185">Reference proteome</keyword>
<keyword evidence="1" id="KW-0378">Hydrolase</keyword>
<dbReference type="PANTHER" id="PTHR10000:SF8">
    <property type="entry name" value="HAD SUPERFAMILY HYDROLASE-LIKE, TYPE 3"/>
    <property type="match status" value="1"/>
</dbReference>
<proteinExistence type="predicted"/>
<dbReference type="InterPro" id="IPR036412">
    <property type="entry name" value="HAD-like_sf"/>
</dbReference>
<dbReference type="SFLD" id="SFLDG01140">
    <property type="entry name" value="C2.B:_Phosphomannomutase_and_P"/>
    <property type="match status" value="1"/>
</dbReference>
<dbReference type="PANTHER" id="PTHR10000">
    <property type="entry name" value="PHOSPHOSERINE PHOSPHATASE"/>
    <property type="match status" value="1"/>
</dbReference>
<organism evidence="1 2">
    <name type="scientific">Deinococcus rubellus</name>
    <dbReference type="NCBI Taxonomy" id="1889240"/>
    <lineage>
        <taxon>Bacteria</taxon>
        <taxon>Thermotogati</taxon>
        <taxon>Deinococcota</taxon>
        <taxon>Deinococci</taxon>
        <taxon>Deinococcales</taxon>
        <taxon>Deinococcaceae</taxon>
        <taxon>Deinococcus</taxon>
    </lineage>
</organism>
<gene>
    <name evidence="1" type="ORF">N0D28_14765</name>
</gene>
<dbReference type="InterPro" id="IPR006379">
    <property type="entry name" value="HAD-SF_hydro_IIB"/>
</dbReference>
<dbReference type="SUPFAM" id="SSF56784">
    <property type="entry name" value="HAD-like"/>
    <property type="match status" value="1"/>
</dbReference>
<dbReference type="Gene3D" id="3.40.50.1000">
    <property type="entry name" value="HAD superfamily/HAD-like"/>
    <property type="match status" value="1"/>
</dbReference>
<evidence type="ECO:0000313" key="2">
    <source>
        <dbReference type="Proteomes" id="UP001060261"/>
    </source>
</evidence>
<dbReference type="GO" id="GO:0016787">
    <property type="term" value="F:hydrolase activity"/>
    <property type="evidence" value="ECO:0007669"/>
    <property type="project" value="UniProtKB-KW"/>
</dbReference>
<dbReference type="Gene3D" id="3.30.1240.10">
    <property type="match status" value="1"/>
</dbReference>
<dbReference type="NCBIfam" id="TIGR01484">
    <property type="entry name" value="HAD-SF-IIB"/>
    <property type="match status" value="1"/>
</dbReference>
<name>A0ABY5YGW2_9DEIO</name>
<sequence length="267" mass="27070">MFRLVATDLDGTLLSSAGEVSGRSRTALLGVQAAGGVVVLITGRPSRTVLPLAGELGLSGHVICSNGAAIHRLSDGGVEVLWALSPEVLRRAVPVLRAACPDLGLALEWGTDMQAEVAYRAAPDSVGDVLDVLDDGPPVLKVIACSATLSPLELCDLINDRCGQDVHASTSGAPFAEIAARGVHKSAALSRLCAALGIQATEVIAFGDAPNDLPLLAWAGRGVAVANADAEVKALAQELTLSNDQDGVAAVLERLLAAGEFSAGSGG</sequence>
<dbReference type="InterPro" id="IPR023214">
    <property type="entry name" value="HAD_sf"/>
</dbReference>
<dbReference type="CDD" id="cd07516">
    <property type="entry name" value="HAD_Pase"/>
    <property type="match status" value="1"/>
</dbReference>
<dbReference type="EMBL" id="CP104213">
    <property type="protein sequence ID" value="UWX63961.1"/>
    <property type="molecule type" value="Genomic_DNA"/>
</dbReference>
<dbReference type="SFLD" id="SFLDS00003">
    <property type="entry name" value="Haloacid_Dehalogenase"/>
    <property type="match status" value="1"/>
</dbReference>
<protein>
    <submittedName>
        <fullName evidence="1">Cof-type HAD-IIB family hydrolase</fullName>
    </submittedName>
</protein>
<reference evidence="1" key="1">
    <citation type="submission" date="2022-09" db="EMBL/GenBank/DDBJ databases">
        <title>genome sequence of Deinococcus rubellus.</title>
        <authorList>
            <person name="Srinivasan S."/>
        </authorList>
    </citation>
    <scope>NUCLEOTIDE SEQUENCE</scope>
    <source>
        <strain evidence="1">Ant6</strain>
    </source>
</reference>